<organism evidence="3 4">
    <name type="scientific">Candidatus Shapirobacteria bacterium CG07_land_8_20_14_0_80_39_12</name>
    <dbReference type="NCBI Taxonomy" id="1974480"/>
    <lineage>
        <taxon>Bacteria</taxon>
        <taxon>Candidatus Shapironibacteriota</taxon>
    </lineage>
</organism>
<dbReference type="PANTHER" id="PTHR21621">
    <property type="entry name" value="RIBOSOMAL PROTEIN S6 MODIFICATION PROTEIN"/>
    <property type="match status" value="1"/>
</dbReference>
<reference evidence="4" key="1">
    <citation type="submission" date="2017-09" db="EMBL/GenBank/DDBJ databases">
        <title>Depth-based differentiation of microbial function through sediment-hosted aquifers and enrichment of novel symbionts in the deep terrestrial subsurface.</title>
        <authorList>
            <person name="Probst A.J."/>
            <person name="Ladd B."/>
            <person name="Jarett J.K."/>
            <person name="Geller-Mcgrath D.E."/>
            <person name="Sieber C.M.K."/>
            <person name="Emerson J.B."/>
            <person name="Anantharaman K."/>
            <person name="Thomas B.C."/>
            <person name="Malmstrom R."/>
            <person name="Stieglmeier M."/>
            <person name="Klingl A."/>
            <person name="Woyke T."/>
            <person name="Ryan C.M."/>
            <person name="Banfield J.F."/>
        </authorList>
    </citation>
    <scope>NUCLEOTIDE SEQUENCE [LARGE SCALE GENOMIC DNA]</scope>
</reference>
<dbReference type="GO" id="GO:0005524">
    <property type="term" value="F:ATP binding"/>
    <property type="evidence" value="ECO:0007669"/>
    <property type="project" value="UniProtKB-UniRule"/>
</dbReference>
<dbReference type="Proteomes" id="UP000229559">
    <property type="component" value="Unassembled WGS sequence"/>
</dbReference>
<dbReference type="Gene3D" id="3.30.470.20">
    <property type="entry name" value="ATP-grasp fold, B domain"/>
    <property type="match status" value="1"/>
</dbReference>
<comment type="caution">
    <text evidence="3">The sequence shown here is derived from an EMBL/GenBank/DDBJ whole genome shotgun (WGS) entry which is preliminary data.</text>
</comment>
<dbReference type="InterPro" id="IPR013651">
    <property type="entry name" value="ATP-grasp_RimK-type"/>
</dbReference>
<proteinExistence type="predicted"/>
<evidence type="ECO:0000313" key="3">
    <source>
        <dbReference type="EMBL" id="PIU33385.1"/>
    </source>
</evidence>
<dbReference type="GO" id="GO:0005737">
    <property type="term" value="C:cytoplasm"/>
    <property type="evidence" value="ECO:0007669"/>
    <property type="project" value="TreeGrafter"/>
</dbReference>
<evidence type="ECO:0000313" key="4">
    <source>
        <dbReference type="Proteomes" id="UP000229559"/>
    </source>
</evidence>
<dbReference type="PANTHER" id="PTHR21621:SF0">
    <property type="entry name" value="BETA-CITRYLGLUTAMATE SYNTHASE B-RELATED"/>
    <property type="match status" value="1"/>
</dbReference>
<dbReference type="GO" id="GO:0009432">
    <property type="term" value="P:SOS response"/>
    <property type="evidence" value="ECO:0007669"/>
    <property type="project" value="TreeGrafter"/>
</dbReference>
<dbReference type="AlphaFoldDB" id="A0A2M6YQJ0"/>
<sequence length="316" mass="36767">MRGKIGICFSKKFEEQNPLGHVGIKLPVYLRFLEFCQKEGWEVYVLTRKTYQRNGVFAGAWLFDKNRFKFLKKTIKIDLVYDRTGGVKFPPKEETKMKVVDSRDFKLLCWDKWLAFKVVGKYMPKTFWVGEKDNLVSILPQIKTDWVVLKPYNGLRGLGVFIGPKKEAMSFKFPGKFKKYIAQEFIDTSGGIPKITTGLHDLRIALLNGKPVWSRIIIPPQGSFSAHTAGGGILKEVDYELVPDLTKKIVLEIAPKFYRKYDNPFFSLDFGFDKNGRPWLFEINDQIGFPLWEMKKRDLFLKELVKNFAQKLERIK</sequence>
<dbReference type="Pfam" id="PF08443">
    <property type="entry name" value="RimK"/>
    <property type="match status" value="1"/>
</dbReference>
<dbReference type="EMBL" id="PEXA01000010">
    <property type="protein sequence ID" value="PIU33385.1"/>
    <property type="molecule type" value="Genomic_DNA"/>
</dbReference>
<name>A0A2M6YQJ0_9BACT</name>
<dbReference type="SUPFAM" id="SSF56059">
    <property type="entry name" value="Glutathione synthetase ATP-binding domain-like"/>
    <property type="match status" value="1"/>
</dbReference>
<evidence type="ECO:0000256" key="1">
    <source>
        <dbReference type="PROSITE-ProRule" id="PRU00409"/>
    </source>
</evidence>
<evidence type="ECO:0000259" key="2">
    <source>
        <dbReference type="PROSITE" id="PS50975"/>
    </source>
</evidence>
<dbReference type="GO" id="GO:0018169">
    <property type="term" value="F:ribosomal S6-glutamic acid ligase activity"/>
    <property type="evidence" value="ECO:0007669"/>
    <property type="project" value="TreeGrafter"/>
</dbReference>
<accession>A0A2M6YQJ0</accession>
<gene>
    <name evidence="3" type="ORF">COT04_00335</name>
</gene>
<keyword evidence="1" id="KW-0547">Nucleotide-binding</keyword>
<keyword evidence="1" id="KW-0067">ATP-binding</keyword>
<protein>
    <recommendedName>
        <fullName evidence="2">ATP-grasp domain-containing protein</fullName>
    </recommendedName>
</protein>
<dbReference type="GO" id="GO:0046872">
    <property type="term" value="F:metal ion binding"/>
    <property type="evidence" value="ECO:0007669"/>
    <property type="project" value="InterPro"/>
</dbReference>
<dbReference type="PROSITE" id="PS50975">
    <property type="entry name" value="ATP_GRASP"/>
    <property type="match status" value="1"/>
</dbReference>
<dbReference type="InterPro" id="IPR011761">
    <property type="entry name" value="ATP-grasp"/>
</dbReference>
<feature type="domain" description="ATP-grasp" evidence="2">
    <location>
        <begin position="113"/>
        <end position="310"/>
    </location>
</feature>